<sequence>MEILPIGGEHFKFSQSLYQLTTNTELKFTNVNSPIRRSISHLAKSMKSYPEGPINVGLSLFIRRVGEVDTGVPHLCSDVSKATITKKKSTHIHTTVYIPKKNTTGTKPHIVTHVQNLMILLEWNIDEANYKLGRRKEGAIEEEEENNDGEYDDVIKQVLWKPKLSFPTLLESNIIFQTNGQKNNFFLSCFFKIV</sequence>
<dbReference type="Proteomes" id="UP000023152">
    <property type="component" value="Unassembled WGS sequence"/>
</dbReference>
<evidence type="ECO:0000313" key="2">
    <source>
        <dbReference type="Proteomes" id="UP000023152"/>
    </source>
</evidence>
<name>X6P0E0_RETFI</name>
<evidence type="ECO:0000313" key="1">
    <source>
        <dbReference type="EMBL" id="ETO31701.1"/>
    </source>
</evidence>
<proteinExistence type="predicted"/>
<reference evidence="1 2" key="1">
    <citation type="journal article" date="2013" name="Curr. Biol.">
        <title>The Genome of the Foraminiferan Reticulomyxa filosa.</title>
        <authorList>
            <person name="Glockner G."/>
            <person name="Hulsmann N."/>
            <person name="Schleicher M."/>
            <person name="Noegel A.A."/>
            <person name="Eichinger L."/>
            <person name="Gallinger C."/>
            <person name="Pawlowski J."/>
            <person name="Sierra R."/>
            <person name="Euteneuer U."/>
            <person name="Pillet L."/>
            <person name="Moustafa A."/>
            <person name="Platzer M."/>
            <person name="Groth M."/>
            <person name="Szafranski K."/>
            <person name="Schliwa M."/>
        </authorList>
    </citation>
    <scope>NUCLEOTIDE SEQUENCE [LARGE SCALE GENOMIC DNA]</scope>
</reference>
<dbReference type="EMBL" id="ASPP01004759">
    <property type="protein sequence ID" value="ETO31701.1"/>
    <property type="molecule type" value="Genomic_DNA"/>
</dbReference>
<gene>
    <name evidence="1" type="ORF">RFI_05411</name>
</gene>
<dbReference type="AlphaFoldDB" id="X6P0E0"/>
<comment type="caution">
    <text evidence="1">The sequence shown here is derived from an EMBL/GenBank/DDBJ whole genome shotgun (WGS) entry which is preliminary data.</text>
</comment>
<accession>X6P0E0</accession>
<organism evidence="1 2">
    <name type="scientific">Reticulomyxa filosa</name>
    <dbReference type="NCBI Taxonomy" id="46433"/>
    <lineage>
        <taxon>Eukaryota</taxon>
        <taxon>Sar</taxon>
        <taxon>Rhizaria</taxon>
        <taxon>Retaria</taxon>
        <taxon>Foraminifera</taxon>
        <taxon>Monothalamids</taxon>
        <taxon>Reticulomyxidae</taxon>
        <taxon>Reticulomyxa</taxon>
    </lineage>
</organism>
<protein>
    <submittedName>
        <fullName evidence="1">Uncharacterized protein</fullName>
    </submittedName>
</protein>
<keyword evidence="2" id="KW-1185">Reference proteome</keyword>